<organism evidence="2 3">
    <name type="scientific">Sphagnurus paluster</name>
    <dbReference type="NCBI Taxonomy" id="117069"/>
    <lineage>
        <taxon>Eukaryota</taxon>
        <taxon>Fungi</taxon>
        <taxon>Dikarya</taxon>
        <taxon>Basidiomycota</taxon>
        <taxon>Agaricomycotina</taxon>
        <taxon>Agaricomycetes</taxon>
        <taxon>Agaricomycetidae</taxon>
        <taxon>Agaricales</taxon>
        <taxon>Tricholomatineae</taxon>
        <taxon>Lyophyllaceae</taxon>
        <taxon>Sphagnurus</taxon>
    </lineage>
</organism>
<evidence type="ECO:0000256" key="1">
    <source>
        <dbReference type="SAM" id="MobiDB-lite"/>
    </source>
</evidence>
<proteinExistence type="predicted"/>
<name>A0A9P7G8E9_9AGAR</name>
<accession>A0A9P7G8E9</accession>
<sequence>IFDTLPLEDDSDSDTPVPHAHHHIPSDPPSPLAEPVSELDNGVNTGQFECRIFNEYRQPTVEDVDDEEDLPILEDNLDEEDEEDEDNEELPDWDALEKILLAASDAYGEEYERYTAEIGTSTILSSLNIVNNVVIQLRNFPPMIALYAARLPTRLRLIPLIKTLQNYPMSFHKSLPFQS</sequence>
<evidence type="ECO:0000313" key="2">
    <source>
        <dbReference type="EMBL" id="KAG5645804.1"/>
    </source>
</evidence>
<reference evidence="2" key="2">
    <citation type="submission" date="2021-10" db="EMBL/GenBank/DDBJ databases">
        <title>Phylogenomics reveals ancestral predisposition of the termite-cultivated fungus Termitomyces towards a domesticated lifestyle.</title>
        <authorList>
            <person name="Auxier B."/>
            <person name="Grum-Grzhimaylo A."/>
            <person name="Cardenas M.E."/>
            <person name="Lodge J.D."/>
            <person name="Laessoe T."/>
            <person name="Pedersen O."/>
            <person name="Smith M.E."/>
            <person name="Kuyper T.W."/>
            <person name="Franco-Molano E.A."/>
            <person name="Baroni T.J."/>
            <person name="Aanen D.K."/>
        </authorList>
    </citation>
    <scope>NUCLEOTIDE SEQUENCE</scope>
    <source>
        <strain evidence="2">D49</strain>
    </source>
</reference>
<feature type="compositionally biased region" description="Acidic residues" evidence="1">
    <location>
        <begin position="1"/>
        <end position="13"/>
    </location>
</feature>
<feature type="compositionally biased region" description="Acidic residues" evidence="1">
    <location>
        <begin position="62"/>
        <end position="90"/>
    </location>
</feature>
<feature type="region of interest" description="Disordered" evidence="1">
    <location>
        <begin position="57"/>
        <end position="90"/>
    </location>
</feature>
<comment type="caution">
    <text evidence="2">The sequence shown here is derived from an EMBL/GenBank/DDBJ whole genome shotgun (WGS) entry which is preliminary data.</text>
</comment>
<protein>
    <submittedName>
        <fullName evidence="2">Uncharacterized protein</fullName>
    </submittedName>
</protein>
<feature type="non-terminal residue" evidence="2">
    <location>
        <position position="1"/>
    </location>
</feature>
<dbReference type="EMBL" id="JABCKI010002470">
    <property type="protein sequence ID" value="KAG5645804.1"/>
    <property type="molecule type" value="Genomic_DNA"/>
</dbReference>
<keyword evidence="3" id="KW-1185">Reference proteome</keyword>
<evidence type="ECO:0000313" key="3">
    <source>
        <dbReference type="Proteomes" id="UP000717328"/>
    </source>
</evidence>
<feature type="region of interest" description="Disordered" evidence="1">
    <location>
        <begin position="1"/>
        <end position="42"/>
    </location>
</feature>
<dbReference type="Proteomes" id="UP000717328">
    <property type="component" value="Unassembled WGS sequence"/>
</dbReference>
<reference evidence="2" key="1">
    <citation type="submission" date="2021-02" db="EMBL/GenBank/DDBJ databases">
        <authorList>
            <person name="Nieuwenhuis M."/>
            <person name="Van De Peppel L.J.J."/>
        </authorList>
    </citation>
    <scope>NUCLEOTIDE SEQUENCE</scope>
    <source>
        <strain evidence="2">D49</strain>
    </source>
</reference>
<dbReference type="AlphaFoldDB" id="A0A9P7G8E9"/>
<gene>
    <name evidence="2" type="ORF">H0H81_008748</name>
</gene>